<feature type="region of interest" description="Disordered" evidence="1">
    <location>
        <begin position="1182"/>
        <end position="1204"/>
    </location>
</feature>
<evidence type="ECO:0000313" key="3">
    <source>
        <dbReference type="EMBL" id="KFG45272.1"/>
    </source>
</evidence>
<evidence type="ECO:0000313" key="4">
    <source>
        <dbReference type="Proteomes" id="UP000028828"/>
    </source>
</evidence>
<comment type="caution">
    <text evidence="3">The sequence shown here is derived from an EMBL/GenBank/DDBJ whole genome shotgun (WGS) entry which is preliminary data.</text>
</comment>
<dbReference type="SMART" id="SM00129">
    <property type="entry name" value="KISc"/>
    <property type="match status" value="1"/>
</dbReference>
<feature type="region of interest" description="Disordered" evidence="1">
    <location>
        <begin position="339"/>
        <end position="395"/>
    </location>
</feature>
<dbReference type="InterPro" id="IPR001752">
    <property type="entry name" value="Kinesin_motor_dom"/>
</dbReference>
<dbReference type="GO" id="GO:0005524">
    <property type="term" value="F:ATP binding"/>
    <property type="evidence" value="ECO:0007669"/>
    <property type="project" value="InterPro"/>
</dbReference>
<dbReference type="OrthoDB" id="331524at2759"/>
<dbReference type="GO" id="GO:0007018">
    <property type="term" value="P:microtubule-based movement"/>
    <property type="evidence" value="ECO:0007669"/>
    <property type="project" value="InterPro"/>
</dbReference>
<feature type="region of interest" description="Disordered" evidence="1">
    <location>
        <begin position="746"/>
        <end position="771"/>
    </location>
</feature>
<feature type="compositionally biased region" description="Low complexity" evidence="1">
    <location>
        <begin position="603"/>
        <end position="613"/>
    </location>
</feature>
<feature type="region of interest" description="Disordered" evidence="1">
    <location>
        <begin position="596"/>
        <end position="669"/>
    </location>
</feature>
<dbReference type="SUPFAM" id="SSF52540">
    <property type="entry name" value="P-loop containing nucleoside triphosphate hydrolases"/>
    <property type="match status" value="1"/>
</dbReference>
<name>A0A086KLK4_TOXGO</name>
<evidence type="ECO:0000256" key="1">
    <source>
        <dbReference type="SAM" id="MobiDB-lite"/>
    </source>
</evidence>
<dbReference type="Proteomes" id="UP000028828">
    <property type="component" value="Unassembled WGS sequence"/>
</dbReference>
<proteinExistence type="predicted"/>
<gene>
    <name evidence="3" type="ORF">TGP89_201230</name>
</gene>
<feature type="compositionally biased region" description="Basic and acidic residues" evidence="1">
    <location>
        <begin position="1191"/>
        <end position="1204"/>
    </location>
</feature>
<dbReference type="Pfam" id="PF00225">
    <property type="entry name" value="Kinesin"/>
    <property type="match status" value="1"/>
</dbReference>
<feature type="region of interest" description="Disordered" evidence="1">
    <location>
        <begin position="952"/>
        <end position="986"/>
    </location>
</feature>
<feature type="compositionally biased region" description="Basic and acidic residues" evidence="1">
    <location>
        <begin position="614"/>
        <end position="651"/>
    </location>
</feature>
<dbReference type="GO" id="GO:0008017">
    <property type="term" value="F:microtubule binding"/>
    <property type="evidence" value="ECO:0007669"/>
    <property type="project" value="InterPro"/>
</dbReference>
<feature type="compositionally biased region" description="Basic and acidic residues" evidence="1">
    <location>
        <begin position="971"/>
        <end position="984"/>
    </location>
</feature>
<feature type="region of interest" description="Disordered" evidence="1">
    <location>
        <begin position="488"/>
        <end position="514"/>
    </location>
</feature>
<reference evidence="3 4" key="1">
    <citation type="submission" date="2014-03" db="EMBL/GenBank/DDBJ databases">
        <authorList>
            <person name="Sibley D."/>
            <person name="Venepally P."/>
            <person name="Karamycheva S."/>
            <person name="Hadjithomas M."/>
            <person name="Khan A."/>
            <person name="Brunk B."/>
            <person name="Roos D."/>
            <person name="Caler E."/>
            <person name="Lorenzi H."/>
        </authorList>
    </citation>
    <scope>NUCLEOTIDE SEQUENCE [LARGE SCALE GENOMIC DNA]</scope>
    <source>
        <strain evidence="4">p89</strain>
    </source>
</reference>
<dbReference type="VEuPathDB" id="ToxoDB:TGP89_201230"/>
<feature type="compositionally biased region" description="Basic and acidic residues" evidence="1">
    <location>
        <begin position="385"/>
        <end position="395"/>
    </location>
</feature>
<feature type="compositionally biased region" description="Basic residues" evidence="1">
    <location>
        <begin position="57"/>
        <end position="72"/>
    </location>
</feature>
<sequence>MWTSTHAVSPTPRQRCHPSLSLSSAPSMSSQKGGFVRHRHNAEEECLLPSRRSRLRHSSCHSRVAPRPRARASSREASFPPLGAPYGESFFEGRGDKSSAMPPIWTTFSSPPSQVQASAGGLLSQKENVETAILEVISQAAGKAVQQALADHYSASKKRLQGDEDEEPVTEAMVRIMPGNIGLRAETEGEDGEAENRLLSLPPLTCRFAIDKDVKDPEGRPKIRHVSTEVASEADECNPACQRESSASTMCTKTSAPSFENLSSFSSPAQTARQGHPTPGIYGPACLVPSLYPQFAACLSPRSSAFPAGLSNFSGFSSERFRSFSGAADLLERHCVTARQRRESLRGPRSSAPADDETGIDTILAQGSLSTTRGKDGEAVQGESGSRRNSVDPSTAERLELRKLLKGVVKLWSTKKQYENMVNRLKEWARDRYLATGELPDRTQLATDRPGLRSQCCQLKASVKQQAANLREQMKSLLPADANIFAAPQKNEDVAPKKPAASYPRQPKTGDKGGSASLLIGEKLERIEHLLTTVERVLPPQAWKDADDSSRSKWLDEQVQVEDSAAIRRLVGTFRQIKAVQSQVSTLLQKQGKCLSPNELLHGNGRSSAGSASGRKEPNATEACEDKKTEHSEGGQETSIEKEQGAERQASEEGQEAQGTAGSSSAGHTTAAVATIPLLKKKLREVTAERDALENRFASVVRLHEKQQRLLVDLAKENEKHLTELLTVRGTHRIFGCVYTPGRDPSGANSWELWGEEDDEESSESGGRGDPAARFAAFEQVEAQAAEELEVRGLGPVDGSGRVSSLDKETEMHLSLVKAFLARRTNSLSTLFFGGSKALPEPGSRRKGKNSAFEFDRVYPADTRVRHLFHGFSDLLQSCVGDGLNFCLVAVGPRTPEKTALLLGRPPSFSSAVGPYCEAKDVGLAQLLSRFVFDELEKVCVKWASEREEETRSRTGRSSIVMSPAPSLKTNEGRRRQRETKSDGHCLPQFSVSVSCLEISRERMKDNFVGDKRLAKKLDIRRDTRTGEVKILNLTTRATPTCNSLLQAISEASSSMPSSVLGGDAEIHSSSLLFIHTEVVNPATREVKRGKIALVDMPSSFSLSLPPELKPAFDAAGRRDEATALRRLISSLSSPSPSTALSLSGREVDGEVDLSLNMTFGAIKEIFLAARRTPSTLCPTCRPYASSTESEGARERSKSTASERADSVKGLYHSTCVTQVLEDCLNPSLSRALLLFCLPSHGSSTTDEE</sequence>
<accession>A0A086KLK4</accession>
<protein>
    <submittedName>
        <fullName evidence="3">Kinesin motor domain-containing protein</fullName>
    </submittedName>
</protein>
<dbReference type="GO" id="GO:0003777">
    <property type="term" value="F:microtubule motor activity"/>
    <property type="evidence" value="ECO:0007669"/>
    <property type="project" value="InterPro"/>
</dbReference>
<feature type="compositionally biased region" description="Acidic residues" evidence="1">
    <location>
        <begin position="754"/>
        <end position="763"/>
    </location>
</feature>
<feature type="compositionally biased region" description="Low complexity" evidence="1">
    <location>
        <begin position="18"/>
        <end position="30"/>
    </location>
</feature>
<feature type="compositionally biased region" description="Low complexity" evidence="1">
    <location>
        <begin position="657"/>
        <end position="669"/>
    </location>
</feature>
<feature type="region of interest" description="Disordered" evidence="1">
    <location>
        <begin position="1"/>
        <end position="37"/>
    </location>
</feature>
<feature type="region of interest" description="Disordered" evidence="1">
    <location>
        <begin position="57"/>
        <end position="79"/>
    </location>
</feature>
<feature type="domain" description="Kinesin motor" evidence="2">
    <location>
        <begin position="794"/>
        <end position="1243"/>
    </location>
</feature>
<evidence type="ECO:0000259" key="2">
    <source>
        <dbReference type="SMART" id="SM00129"/>
    </source>
</evidence>
<dbReference type="InterPro" id="IPR027417">
    <property type="entry name" value="P-loop_NTPase"/>
</dbReference>
<dbReference type="Gene3D" id="3.40.850.10">
    <property type="entry name" value="Kinesin motor domain"/>
    <property type="match status" value="1"/>
</dbReference>
<feature type="compositionally biased region" description="Polar residues" evidence="1">
    <location>
        <begin position="1"/>
        <end position="12"/>
    </location>
</feature>
<dbReference type="EMBL" id="AEYI02000786">
    <property type="protein sequence ID" value="KFG45272.1"/>
    <property type="molecule type" value="Genomic_DNA"/>
</dbReference>
<dbReference type="InterPro" id="IPR036961">
    <property type="entry name" value="Kinesin_motor_dom_sf"/>
</dbReference>
<organism evidence="3 4">
    <name type="scientific">Toxoplasma gondii p89</name>
    <dbReference type="NCBI Taxonomy" id="943119"/>
    <lineage>
        <taxon>Eukaryota</taxon>
        <taxon>Sar</taxon>
        <taxon>Alveolata</taxon>
        <taxon>Apicomplexa</taxon>
        <taxon>Conoidasida</taxon>
        <taxon>Coccidia</taxon>
        <taxon>Eucoccidiorida</taxon>
        <taxon>Eimeriorina</taxon>
        <taxon>Sarcocystidae</taxon>
        <taxon>Toxoplasma</taxon>
    </lineage>
</organism>
<dbReference type="AlphaFoldDB" id="A0A086KLK4"/>